<evidence type="ECO:0000313" key="2">
    <source>
        <dbReference type="EMBL" id="GIQ87930.1"/>
    </source>
</evidence>
<evidence type="ECO:0000313" key="3">
    <source>
        <dbReference type="Proteomes" id="UP000265618"/>
    </source>
</evidence>
<proteinExistence type="predicted"/>
<keyword evidence="3" id="KW-1185">Reference proteome</keyword>
<dbReference type="Proteomes" id="UP000265618">
    <property type="component" value="Unassembled WGS sequence"/>
</dbReference>
<gene>
    <name evidence="2" type="ORF">KIPB_010075</name>
</gene>
<organism evidence="2 3">
    <name type="scientific">Kipferlia bialata</name>
    <dbReference type="NCBI Taxonomy" id="797122"/>
    <lineage>
        <taxon>Eukaryota</taxon>
        <taxon>Metamonada</taxon>
        <taxon>Carpediemonas-like organisms</taxon>
        <taxon>Kipferlia</taxon>
    </lineage>
</organism>
<evidence type="ECO:0000256" key="1">
    <source>
        <dbReference type="SAM" id="MobiDB-lite"/>
    </source>
</evidence>
<comment type="caution">
    <text evidence="2">The sequence shown here is derived from an EMBL/GenBank/DDBJ whole genome shotgun (WGS) entry which is preliminary data.</text>
</comment>
<dbReference type="EMBL" id="BDIP01003620">
    <property type="protein sequence ID" value="GIQ87930.1"/>
    <property type="molecule type" value="Genomic_DNA"/>
</dbReference>
<feature type="compositionally biased region" description="Basic and acidic residues" evidence="1">
    <location>
        <begin position="7"/>
        <end position="23"/>
    </location>
</feature>
<dbReference type="AlphaFoldDB" id="A0A9K3GMR1"/>
<protein>
    <submittedName>
        <fullName evidence="2">Uncharacterized protein</fullName>
    </submittedName>
</protein>
<accession>A0A9K3GMR1</accession>
<sequence>MRGGGGSHERMAEGLGDRERDRERVEIEGASGTILTAEVLGDYVLVLAADLAEAGRKRDPLTPAEFRELLRELDSLAVL</sequence>
<feature type="region of interest" description="Disordered" evidence="1">
    <location>
        <begin position="1"/>
        <end position="23"/>
    </location>
</feature>
<reference evidence="2 3" key="1">
    <citation type="journal article" date="2018" name="PLoS ONE">
        <title>The draft genome of Kipferlia bialata reveals reductive genome evolution in fornicate parasites.</title>
        <authorList>
            <person name="Tanifuji G."/>
            <person name="Takabayashi S."/>
            <person name="Kume K."/>
            <person name="Takagi M."/>
            <person name="Nakayama T."/>
            <person name="Kamikawa R."/>
            <person name="Inagaki Y."/>
            <person name="Hashimoto T."/>
        </authorList>
    </citation>
    <scope>NUCLEOTIDE SEQUENCE [LARGE SCALE GENOMIC DNA]</scope>
    <source>
        <strain evidence="2">NY0173</strain>
    </source>
</reference>
<name>A0A9K3GMR1_9EUKA</name>